<feature type="transmembrane region" description="Helical" evidence="6">
    <location>
        <begin position="43"/>
        <end position="65"/>
    </location>
</feature>
<organism evidence="8 9">
    <name type="scientific">Ilyomonas limi</name>
    <dbReference type="NCBI Taxonomy" id="2575867"/>
    <lineage>
        <taxon>Bacteria</taxon>
        <taxon>Pseudomonadati</taxon>
        <taxon>Bacteroidota</taxon>
        <taxon>Chitinophagia</taxon>
        <taxon>Chitinophagales</taxon>
        <taxon>Chitinophagaceae</taxon>
        <taxon>Ilyomonas</taxon>
    </lineage>
</organism>
<keyword evidence="5 6" id="KW-0472">Membrane</keyword>
<dbReference type="EMBL" id="SZQL01000010">
    <property type="protein sequence ID" value="TKK67747.1"/>
    <property type="molecule type" value="Genomic_DNA"/>
</dbReference>
<sequence length="75" mass="8679">MLIDISSVLLNIIVAIALLWLVVLFIAIVTLSRRRDMATPVKIFWAAIIFFAPVAGLILYFVFGFRKKDHRIKRY</sequence>
<dbReference type="AlphaFoldDB" id="A0A4U3L2K0"/>
<evidence type="ECO:0000256" key="6">
    <source>
        <dbReference type="SAM" id="Phobius"/>
    </source>
</evidence>
<evidence type="ECO:0000259" key="7">
    <source>
        <dbReference type="Pfam" id="PF13396"/>
    </source>
</evidence>
<feature type="transmembrane region" description="Helical" evidence="6">
    <location>
        <begin position="7"/>
        <end position="31"/>
    </location>
</feature>
<evidence type="ECO:0000256" key="5">
    <source>
        <dbReference type="ARBA" id="ARBA00023136"/>
    </source>
</evidence>
<dbReference type="Pfam" id="PF13396">
    <property type="entry name" value="PLDc_N"/>
    <property type="match status" value="1"/>
</dbReference>
<dbReference type="GO" id="GO:0005886">
    <property type="term" value="C:plasma membrane"/>
    <property type="evidence" value="ECO:0007669"/>
    <property type="project" value="UniProtKB-SubCell"/>
</dbReference>
<comment type="subcellular location">
    <subcellularLocation>
        <location evidence="1">Cell membrane</location>
        <topology evidence="1">Multi-pass membrane protein</topology>
    </subcellularLocation>
</comment>
<evidence type="ECO:0000313" key="9">
    <source>
        <dbReference type="Proteomes" id="UP000305848"/>
    </source>
</evidence>
<evidence type="ECO:0000256" key="3">
    <source>
        <dbReference type="ARBA" id="ARBA00022692"/>
    </source>
</evidence>
<dbReference type="InterPro" id="IPR027379">
    <property type="entry name" value="CLS_N"/>
</dbReference>
<evidence type="ECO:0000256" key="2">
    <source>
        <dbReference type="ARBA" id="ARBA00022475"/>
    </source>
</evidence>
<dbReference type="OrthoDB" id="1123412at2"/>
<comment type="caution">
    <text evidence="8">The sequence shown here is derived from an EMBL/GenBank/DDBJ whole genome shotgun (WGS) entry which is preliminary data.</text>
</comment>
<feature type="domain" description="Cardiolipin synthase N-terminal" evidence="7">
    <location>
        <begin position="23"/>
        <end position="64"/>
    </location>
</feature>
<keyword evidence="2" id="KW-1003">Cell membrane</keyword>
<protein>
    <recommendedName>
        <fullName evidence="7">Cardiolipin synthase N-terminal domain-containing protein</fullName>
    </recommendedName>
</protein>
<proteinExistence type="predicted"/>
<evidence type="ECO:0000256" key="4">
    <source>
        <dbReference type="ARBA" id="ARBA00022989"/>
    </source>
</evidence>
<dbReference type="Proteomes" id="UP000305848">
    <property type="component" value="Unassembled WGS sequence"/>
</dbReference>
<evidence type="ECO:0000313" key="8">
    <source>
        <dbReference type="EMBL" id="TKK67747.1"/>
    </source>
</evidence>
<dbReference type="RefSeq" id="WP_137262312.1">
    <property type="nucleotide sequence ID" value="NZ_SZQL01000010.1"/>
</dbReference>
<keyword evidence="3 6" id="KW-0812">Transmembrane</keyword>
<evidence type="ECO:0000256" key="1">
    <source>
        <dbReference type="ARBA" id="ARBA00004651"/>
    </source>
</evidence>
<name>A0A4U3L2K0_9BACT</name>
<reference evidence="8 9" key="1">
    <citation type="submission" date="2019-05" db="EMBL/GenBank/DDBJ databases">
        <title>Panacibacter sp. strain 17mud1-8 Genome sequencing and assembly.</title>
        <authorList>
            <person name="Chhetri G."/>
        </authorList>
    </citation>
    <scope>NUCLEOTIDE SEQUENCE [LARGE SCALE GENOMIC DNA]</scope>
    <source>
        <strain evidence="8 9">17mud1-8</strain>
    </source>
</reference>
<gene>
    <name evidence="8" type="ORF">FC093_13435</name>
</gene>
<keyword evidence="4 6" id="KW-1133">Transmembrane helix</keyword>
<keyword evidence="9" id="KW-1185">Reference proteome</keyword>
<accession>A0A4U3L2K0</accession>